<reference evidence="25" key="1">
    <citation type="journal article" date="2024" name="Gigascience">
        <title>Chromosome-level genome of the poultry shaft louse Menopon gallinae provides insight into the host-switching and adaptive evolution of parasitic lice.</title>
        <authorList>
            <person name="Xu Y."/>
            <person name="Ma L."/>
            <person name="Liu S."/>
            <person name="Liang Y."/>
            <person name="Liu Q."/>
            <person name="He Z."/>
            <person name="Tian L."/>
            <person name="Duan Y."/>
            <person name="Cai W."/>
            <person name="Li H."/>
            <person name="Song F."/>
        </authorList>
    </citation>
    <scope>NUCLEOTIDE SEQUENCE</scope>
    <source>
        <strain evidence="25">Cailab_2023a</strain>
    </source>
</reference>
<dbReference type="GO" id="GO:0005524">
    <property type="term" value="F:ATP binding"/>
    <property type="evidence" value="ECO:0007669"/>
    <property type="project" value="UniProtKB-KW"/>
</dbReference>
<dbReference type="InterPro" id="IPR013765">
    <property type="entry name" value="DNA_recomb/repair_RecA"/>
</dbReference>
<evidence type="ECO:0000256" key="15">
    <source>
        <dbReference type="ARBA" id="ARBA00035155"/>
    </source>
</evidence>
<dbReference type="Gene3D" id="1.10.10.10">
    <property type="entry name" value="Winged helix-like DNA-binding domain superfamily/Winged helix DNA-binding domain"/>
    <property type="match status" value="1"/>
</dbReference>
<comment type="catalytic activity">
    <reaction evidence="16">
        <text>dCMP + ATP = dCDP + ADP</text>
        <dbReference type="Rhea" id="RHEA:25094"/>
        <dbReference type="ChEBI" id="CHEBI:30616"/>
        <dbReference type="ChEBI" id="CHEBI:57566"/>
        <dbReference type="ChEBI" id="CHEBI:58593"/>
        <dbReference type="ChEBI" id="CHEBI:456216"/>
        <dbReference type="EC" id="2.7.4.25"/>
    </reaction>
</comment>
<dbReference type="InterPro" id="IPR003136">
    <property type="entry name" value="Cytidylate_kin"/>
</dbReference>
<dbReference type="CDD" id="cd01425">
    <property type="entry name" value="RPS2"/>
    <property type="match status" value="1"/>
</dbReference>
<dbReference type="Gene3D" id="3.30.70.580">
    <property type="entry name" value="Pseudouridine synthase I, catalytic domain, N-terminal subdomain"/>
    <property type="match status" value="1"/>
</dbReference>
<dbReference type="CDD" id="cd00983">
    <property type="entry name" value="RecA"/>
    <property type="match status" value="1"/>
</dbReference>
<dbReference type="HAMAP" id="MF_00291_B">
    <property type="entry name" value="Ribosomal_uS2_B"/>
    <property type="match status" value="1"/>
</dbReference>
<dbReference type="GO" id="GO:0006281">
    <property type="term" value="P:DNA repair"/>
    <property type="evidence" value="ECO:0007669"/>
    <property type="project" value="InterPro"/>
</dbReference>
<dbReference type="FunFam" id="3.40.50.300:FF:000087">
    <property type="entry name" value="Recombinase RecA"/>
    <property type="match status" value="1"/>
</dbReference>
<evidence type="ECO:0000259" key="24">
    <source>
        <dbReference type="PROSITE" id="PS50163"/>
    </source>
</evidence>
<dbReference type="InterPro" id="IPR029001">
    <property type="entry name" value="ITPase-like_fam"/>
</dbReference>
<evidence type="ECO:0000256" key="19">
    <source>
        <dbReference type="RuleBase" id="RU003422"/>
    </source>
</evidence>
<dbReference type="EMBL" id="JARGDH010000006">
    <property type="protein sequence ID" value="KAL0266229.1"/>
    <property type="molecule type" value="Genomic_DNA"/>
</dbReference>
<dbReference type="GO" id="GO:0036431">
    <property type="term" value="F:dCMP kinase activity"/>
    <property type="evidence" value="ECO:0007669"/>
    <property type="project" value="InterPro"/>
</dbReference>
<evidence type="ECO:0000256" key="7">
    <source>
        <dbReference type="ARBA" id="ARBA00022741"/>
    </source>
</evidence>
<dbReference type="GO" id="GO:0003723">
    <property type="term" value="F:RNA binding"/>
    <property type="evidence" value="ECO:0007669"/>
    <property type="project" value="UniProtKB-KW"/>
</dbReference>
<evidence type="ECO:0000256" key="9">
    <source>
        <dbReference type="ARBA" id="ARBA00022840"/>
    </source>
</evidence>
<dbReference type="InterPro" id="IPR020588">
    <property type="entry name" value="RecA_ATP-bd"/>
</dbReference>
<dbReference type="PROSITE" id="PS00963">
    <property type="entry name" value="RIBOSOMAL_S2_2"/>
    <property type="match status" value="1"/>
</dbReference>
<dbReference type="NCBIfam" id="TIGR01011">
    <property type="entry name" value="rpsB_bact"/>
    <property type="match status" value="1"/>
</dbReference>
<keyword evidence="6" id="KW-0808">Transferase</keyword>
<dbReference type="CDD" id="cd00164">
    <property type="entry name" value="S1_like"/>
    <property type="match status" value="1"/>
</dbReference>
<feature type="domain" description="S1 motif" evidence="22">
    <location>
        <begin position="1173"/>
        <end position="1243"/>
    </location>
</feature>
<dbReference type="SUPFAM" id="SSF52972">
    <property type="entry name" value="ITPase-like"/>
    <property type="match status" value="1"/>
</dbReference>
<dbReference type="GO" id="GO:0047429">
    <property type="term" value="F:nucleoside triphosphate diphosphatase activity"/>
    <property type="evidence" value="ECO:0007669"/>
    <property type="project" value="InterPro"/>
</dbReference>
<dbReference type="Gene3D" id="1.10.287.610">
    <property type="entry name" value="Helix hairpin bin"/>
    <property type="match status" value="1"/>
</dbReference>
<dbReference type="PANTHER" id="PTHR45900:SF1">
    <property type="entry name" value="MITOCHONDRIAL DNA REPAIR PROTEIN RECA HOMOLOG-RELATED"/>
    <property type="match status" value="1"/>
</dbReference>
<feature type="domain" description="S1 motif" evidence="22">
    <location>
        <begin position="1260"/>
        <end position="1330"/>
    </location>
</feature>
<feature type="domain" description="RecA family profile 2" evidence="24">
    <location>
        <begin position="211"/>
        <end position="281"/>
    </location>
</feature>
<dbReference type="EC" id="2.7.4.25" evidence="5"/>
<dbReference type="GO" id="GO:0003735">
    <property type="term" value="F:structural constituent of ribosome"/>
    <property type="evidence" value="ECO:0007669"/>
    <property type="project" value="InterPro"/>
</dbReference>
<dbReference type="GO" id="GO:0051304">
    <property type="term" value="P:chromosome separation"/>
    <property type="evidence" value="ECO:0007669"/>
    <property type="project" value="InterPro"/>
</dbReference>
<evidence type="ECO:0000313" key="25">
    <source>
        <dbReference type="EMBL" id="KAL0266229.1"/>
    </source>
</evidence>
<dbReference type="GO" id="GO:0009982">
    <property type="term" value="F:pseudouridine synthase activity"/>
    <property type="evidence" value="ECO:0007669"/>
    <property type="project" value="InterPro"/>
</dbReference>
<evidence type="ECO:0000256" key="1">
    <source>
        <dbReference type="ARBA" id="ARBA00006242"/>
    </source>
</evidence>
<dbReference type="NCBIfam" id="TIGR02012">
    <property type="entry name" value="tigrfam_recA"/>
    <property type="match status" value="1"/>
</dbReference>
<dbReference type="InterPro" id="IPR005234">
    <property type="entry name" value="ScpB_csome_segregation"/>
</dbReference>
<dbReference type="Pfam" id="PF00318">
    <property type="entry name" value="Ribosomal_S2"/>
    <property type="match status" value="1"/>
</dbReference>
<dbReference type="PANTHER" id="PTHR45900">
    <property type="entry name" value="RECA"/>
    <property type="match status" value="1"/>
</dbReference>
<feature type="coiled-coil region" evidence="20">
    <location>
        <begin position="1654"/>
        <end position="1681"/>
    </location>
</feature>
<feature type="domain" description="RecA family profile 1" evidence="23">
    <location>
        <begin position="47"/>
        <end position="206"/>
    </location>
</feature>
<dbReference type="InterPro" id="IPR006145">
    <property type="entry name" value="PsdUridine_synth_RsuA/RluA"/>
</dbReference>
<dbReference type="InterPro" id="IPR001865">
    <property type="entry name" value="Ribosomal_uS2"/>
</dbReference>
<evidence type="ECO:0000256" key="8">
    <source>
        <dbReference type="ARBA" id="ARBA00022777"/>
    </source>
</evidence>
<dbReference type="Gene3D" id="2.40.50.140">
    <property type="entry name" value="Nucleic acid-binding proteins"/>
    <property type="match status" value="4"/>
</dbReference>
<dbReference type="InterPro" id="IPR023591">
    <property type="entry name" value="Ribosomal_uS2_flav_dom_sf"/>
</dbReference>
<dbReference type="PROSITE" id="PS50163">
    <property type="entry name" value="RECA_3"/>
    <property type="match status" value="1"/>
</dbReference>
<feature type="domain" description="S1 motif" evidence="22">
    <location>
        <begin position="1357"/>
        <end position="1414"/>
    </location>
</feature>
<comment type="catalytic activity">
    <reaction evidence="17">
        <text>CMP + ATP = CDP + ADP</text>
        <dbReference type="Rhea" id="RHEA:11600"/>
        <dbReference type="ChEBI" id="CHEBI:30616"/>
        <dbReference type="ChEBI" id="CHEBI:58069"/>
        <dbReference type="ChEBI" id="CHEBI:60377"/>
        <dbReference type="ChEBI" id="CHEBI:456216"/>
        <dbReference type="EC" id="2.7.4.25"/>
    </reaction>
</comment>
<evidence type="ECO:0000256" key="14">
    <source>
        <dbReference type="ARBA" id="ARBA00023274"/>
    </source>
</evidence>
<dbReference type="GO" id="GO:0006412">
    <property type="term" value="P:translation"/>
    <property type="evidence" value="ECO:0007669"/>
    <property type="project" value="InterPro"/>
</dbReference>
<organism evidence="25">
    <name type="scientific">Menopon gallinae</name>
    <name type="common">poultry shaft louse</name>
    <dbReference type="NCBI Taxonomy" id="328185"/>
    <lineage>
        <taxon>Eukaryota</taxon>
        <taxon>Metazoa</taxon>
        <taxon>Ecdysozoa</taxon>
        <taxon>Arthropoda</taxon>
        <taxon>Hexapoda</taxon>
        <taxon>Insecta</taxon>
        <taxon>Pterygota</taxon>
        <taxon>Neoptera</taxon>
        <taxon>Paraneoptera</taxon>
        <taxon>Psocodea</taxon>
        <taxon>Troctomorpha</taxon>
        <taxon>Phthiraptera</taxon>
        <taxon>Amblycera</taxon>
        <taxon>Menoponidae</taxon>
        <taxon>Menopon</taxon>
    </lineage>
</organism>
<evidence type="ECO:0000256" key="3">
    <source>
        <dbReference type="ARBA" id="ARBA00009391"/>
    </source>
</evidence>
<dbReference type="CDD" id="cd05688">
    <property type="entry name" value="S1_RPS1_repeat_ec3"/>
    <property type="match status" value="2"/>
</dbReference>
<dbReference type="InterPro" id="IPR018496">
    <property type="entry name" value="PsdUridine_synth_RsuA/RluB_CS"/>
</dbReference>
<evidence type="ECO:0000256" key="18">
    <source>
        <dbReference type="PROSITE-ProRule" id="PRU00182"/>
    </source>
</evidence>
<keyword evidence="12" id="KW-0233">DNA recombination</keyword>
<dbReference type="InterPro" id="IPR020587">
    <property type="entry name" value="RecA_monomer-monomer_interface"/>
</dbReference>
<evidence type="ECO:0000256" key="16">
    <source>
        <dbReference type="ARBA" id="ARBA00047615"/>
    </source>
</evidence>
<comment type="caution">
    <text evidence="25">The sequence shown here is derived from an EMBL/GenBank/DDBJ whole genome shotgun (WGS) entry which is preliminary data.</text>
</comment>
<dbReference type="GO" id="GO:0140664">
    <property type="term" value="F:ATP-dependent DNA damage sensor activity"/>
    <property type="evidence" value="ECO:0007669"/>
    <property type="project" value="InterPro"/>
</dbReference>
<dbReference type="InterPro" id="IPR003029">
    <property type="entry name" value="S1_domain"/>
</dbReference>
<evidence type="ECO:0000259" key="22">
    <source>
        <dbReference type="PROSITE" id="PS50126"/>
    </source>
</evidence>
<dbReference type="GO" id="GO:0005829">
    <property type="term" value="C:cytosol"/>
    <property type="evidence" value="ECO:0007669"/>
    <property type="project" value="TreeGrafter"/>
</dbReference>
<dbReference type="Gene3D" id="3.40.50.10490">
    <property type="entry name" value="Glucose-6-phosphate isomerase like protein, domain 1"/>
    <property type="match status" value="1"/>
</dbReference>
<dbReference type="SUPFAM" id="SSF55120">
    <property type="entry name" value="Pseudouridine synthase"/>
    <property type="match status" value="1"/>
</dbReference>
<dbReference type="Pfam" id="PF02224">
    <property type="entry name" value="Cytidylate_kin"/>
    <property type="match status" value="1"/>
</dbReference>
<keyword evidence="21" id="KW-0472">Membrane</keyword>
<dbReference type="FunFam" id="2.40.50.140:FF:000103">
    <property type="entry name" value="protein RRP5 homolog"/>
    <property type="match status" value="1"/>
</dbReference>
<dbReference type="GO" id="GO:0006310">
    <property type="term" value="P:DNA recombination"/>
    <property type="evidence" value="ECO:0007669"/>
    <property type="project" value="UniProtKB-KW"/>
</dbReference>
<dbReference type="HAMAP" id="MF_00238">
    <property type="entry name" value="Cytidyl_kinase_type1"/>
    <property type="match status" value="1"/>
</dbReference>
<dbReference type="Gene3D" id="3.40.50.300">
    <property type="entry name" value="P-loop containing nucleotide triphosphate hydrolases"/>
    <property type="match status" value="2"/>
</dbReference>
<dbReference type="Pfam" id="PF00849">
    <property type="entry name" value="PseudoU_synth_2"/>
    <property type="match status" value="1"/>
</dbReference>
<keyword evidence="8" id="KW-0418">Kinase</keyword>
<keyword evidence="9 19" id="KW-0067">ATP-binding</keyword>
<evidence type="ECO:0000259" key="23">
    <source>
        <dbReference type="PROSITE" id="PS50162"/>
    </source>
</evidence>
<evidence type="ECO:0000256" key="5">
    <source>
        <dbReference type="ARBA" id="ARBA00012906"/>
    </source>
</evidence>
<dbReference type="InterPro" id="IPR005706">
    <property type="entry name" value="Ribosomal_uS2_bac/mit/plastid"/>
</dbReference>
<keyword evidence="7 19" id="KW-0547">Nucleotide-binding</keyword>
<dbReference type="GO" id="GO:0015935">
    <property type="term" value="C:small ribosomal subunit"/>
    <property type="evidence" value="ECO:0007669"/>
    <property type="project" value="InterPro"/>
</dbReference>
<keyword evidence="21" id="KW-1133">Transmembrane helix</keyword>
<keyword evidence="13" id="KW-0413">Isomerase</keyword>
<feature type="domain" description="S1 motif" evidence="22">
    <location>
        <begin position="936"/>
        <end position="1001"/>
    </location>
</feature>
<comment type="similarity">
    <text evidence="1">Belongs to the universal ribosomal protein uS2 family.</text>
</comment>
<keyword evidence="21" id="KW-0812">Transmembrane</keyword>
<dbReference type="InterPro" id="IPR049428">
    <property type="entry name" value="RecA-like_N"/>
</dbReference>
<dbReference type="PROSITE" id="PS50126">
    <property type="entry name" value="S1"/>
    <property type="match status" value="6"/>
</dbReference>
<proteinExistence type="inferred from homology"/>
<dbReference type="PROSITE" id="PS00321">
    <property type="entry name" value="RECA_1"/>
    <property type="match status" value="1"/>
</dbReference>
<evidence type="ECO:0000256" key="4">
    <source>
        <dbReference type="ARBA" id="ARBA00009427"/>
    </source>
</evidence>
<comment type="similarity">
    <text evidence="2">Belongs to the pseudouridine synthase RsuA family.</text>
</comment>
<dbReference type="PROSITE" id="PS50889">
    <property type="entry name" value="S4"/>
    <property type="match status" value="1"/>
</dbReference>
<evidence type="ECO:0000256" key="6">
    <source>
        <dbReference type="ARBA" id="ARBA00022679"/>
    </source>
</evidence>
<dbReference type="SMART" id="SM00382">
    <property type="entry name" value="AAA"/>
    <property type="match status" value="2"/>
</dbReference>
<dbReference type="SUPFAM" id="SSF52540">
    <property type="entry name" value="P-loop containing nucleoside triphosphate hydrolases"/>
    <property type="match status" value="2"/>
</dbReference>
<evidence type="ECO:0000256" key="17">
    <source>
        <dbReference type="ARBA" id="ARBA00048478"/>
    </source>
</evidence>
<dbReference type="InterPro" id="IPR020094">
    <property type="entry name" value="TruA/RsuA/RluB/E/F_N"/>
</dbReference>
<dbReference type="NCBIfam" id="TIGR00017">
    <property type="entry name" value="cmk"/>
    <property type="match status" value="1"/>
</dbReference>
<dbReference type="InterPro" id="IPR020584">
    <property type="entry name" value="DNA_recomb/repair_RecA_CS"/>
</dbReference>
<keyword evidence="20" id="KW-0175">Coiled coil</keyword>
<dbReference type="CDD" id="cd02020">
    <property type="entry name" value="CMPK"/>
    <property type="match status" value="1"/>
</dbReference>
<dbReference type="GO" id="GO:0001522">
    <property type="term" value="P:pseudouridine synthesis"/>
    <property type="evidence" value="ECO:0007669"/>
    <property type="project" value="InterPro"/>
</dbReference>
<feature type="coiled-coil region" evidence="20">
    <location>
        <begin position="522"/>
        <end position="549"/>
    </location>
</feature>
<dbReference type="FunFam" id="1.10.287.610:FF:000001">
    <property type="entry name" value="30S ribosomal protein S2"/>
    <property type="match status" value="1"/>
</dbReference>
<dbReference type="Pfam" id="PF00575">
    <property type="entry name" value="S1"/>
    <property type="match status" value="4"/>
</dbReference>
<dbReference type="InterPro" id="IPR027417">
    <property type="entry name" value="P-loop_NTPase"/>
</dbReference>
<dbReference type="InterPro" id="IPR020103">
    <property type="entry name" value="PsdUridine_synth_cat_dom_sf"/>
</dbReference>
<evidence type="ECO:0000256" key="13">
    <source>
        <dbReference type="ARBA" id="ARBA00023235"/>
    </source>
</evidence>
<dbReference type="InterPro" id="IPR012340">
    <property type="entry name" value="NA-bd_OB-fold"/>
</dbReference>
<dbReference type="InterPro" id="IPR003593">
    <property type="entry name" value="AAA+_ATPase"/>
</dbReference>
<comment type="similarity">
    <text evidence="3 19">Belongs to the RecA family.</text>
</comment>
<feature type="transmembrane region" description="Helical" evidence="21">
    <location>
        <begin position="1706"/>
        <end position="1728"/>
    </location>
</feature>
<keyword evidence="11" id="KW-0238">DNA-binding</keyword>
<dbReference type="HAMAP" id="MF_00268">
    <property type="entry name" value="RecA"/>
    <property type="match status" value="1"/>
</dbReference>
<dbReference type="GO" id="GO:0003697">
    <property type="term" value="F:single-stranded DNA binding"/>
    <property type="evidence" value="ECO:0007669"/>
    <property type="project" value="InterPro"/>
</dbReference>
<accession>A0AAW2H8S5</accession>
<dbReference type="PROSITE" id="PS01149">
    <property type="entry name" value="PSI_RSU"/>
    <property type="match status" value="1"/>
</dbReference>
<dbReference type="SUPFAM" id="SSF50249">
    <property type="entry name" value="Nucleic acid-binding proteins"/>
    <property type="match status" value="5"/>
</dbReference>
<dbReference type="InterPro" id="IPR011994">
    <property type="entry name" value="Cytidylate_kinase_dom"/>
</dbReference>
<evidence type="ECO:0000256" key="20">
    <source>
        <dbReference type="SAM" id="Coils"/>
    </source>
</evidence>
<dbReference type="PROSITE" id="PS50162">
    <property type="entry name" value="RECA_2"/>
    <property type="match status" value="1"/>
</dbReference>
<evidence type="ECO:0000256" key="2">
    <source>
        <dbReference type="ARBA" id="ARBA00008348"/>
    </source>
</evidence>
<protein>
    <recommendedName>
        <fullName evidence="15">Small ribosomal subunit protein uS2c</fullName>
        <ecNumber evidence="5">2.7.4.25</ecNumber>
    </recommendedName>
</protein>
<dbReference type="SMART" id="SM00316">
    <property type="entry name" value="S1"/>
    <property type="match status" value="6"/>
</dbReference>
<feature type="domain" description="S1 motif" evidence="22">
    <location>
        <begin position="1088"/>
        <end position="1156"/>
    </location>
</feature>
<evidence type="ECO:0000256" key="12">
    <source>
        <dbReference type="ARBA" id="ARBA00023172"/>
    </source>
</evidence>
<keyword evidence="18" id="KW-0694">RNA-binding</keyword>
<dbReference type="Pfam" id="PF04079">
    <property type="entry name" value="SMC_ScpB"/>
    <property type="match status" value="1"/>
</dbReference>
<keyword evidence="14" id="KW-0687">Ribonucleoprotein</keyword>
<dbReference type="PRINTS" id="PR00142">
    <property type="entry name" value="RECA"/>
</dbReference>
<dbReference type="SUPFAM" id="SSF52313">
    <property type="entry name" value="Ribosomal protein S2"/>
    <property type="match status" value="1"/>
</dbReference>
<keyword evidence="10" id="KW-0689">Ribosomal protein</keyword>
<evidence type="ECO:0000256" key="11">
    <source>
        <dbReference type="ARBA" id="ARBA00023125"/>
    </source>
</evidence>
<evidence type="ECO:0000256" key="21">
    <source>
        <dbReference type="SAM" id="Phobius"/>
    </source>
</evidence>
<evidence type="ECO:0000256" key="10">
    <source>
        <dbReference type="ARBA" id="ARBA00022980"/>
    </source>
</evidence>
<dbReference type="InterPro" id="IPR036388">
    <property type="entry name" value="WH-like_DNA-bd_sf"/>
</dbReference>
<dbReference type="InterPro" id="IPR018130">
    <property type="entry name" value="Ribosomal_uS2_CS"/>
</dbReference>
<name>A0AAW2H8S5_9NEOP</name>
<sequence>MAKKDSVESLDKREEKIRAIEVAREQIEKQYGKGSLIKMGDSVVGQGIQVIPSGSILLDDAMGVGGYPRGRIIEIYGPESSGKTTLTLHAIAEAQKLGGIAAFIDAEHALDPVYARALGVNVDELWLSQPDSGEQALEIADSLLRSGAVDLIVIDSVAALTPQAEIEGDMGDSHMGLQARLMSQALRKLTASISKSHTCLIFINQIRMKIGIMFGNPETTTGGNALKFYSSMRLEVRKIESVTQKGQDEITGNRIRVKVVKNKVAPPFRKAEMEIVFGKGILASDSLLELALRHNLIKSIFQEASKDAYVVSRLSLAPVAERLSQYWQMQELNFQIGGSSLYWLSCLLLWKSQWLLLQAPHGSIKLAKTRKPRLKKELSAREKDALIFNRRKEVDSLVMYLGHKTFKTLSLQRELCSPSSKIDLKHLEELYQNLSQVKEKNKVLKHIGLHLTQRNKVVILPCDWHKQLLSWSEKKPINQYWHSLPKEQRLALFQDLLFRQKKAVLEILFWMHPKGLSEGRLIKELKLSKKALLALLEDWQKDLQAQQRAFLLEKKDKEWILSPKKEYSAYVGVKVKSKKIPLGQREIIALLYYEGNLTKNSLDERRGSKVKPGDLVEYKGRKISWFSEDKLYIALYKPEKYICSHEDSQERALAVNLVQPFFSQRLFYVGRLDYMSSGLLFLTNDGEFAKKLTHPSFEVEKEYEVKTAQEIPKELLERFKRGIWIKGSQKEEGMVIAIDGPAGVGKTTIARKVADEKGFFFVSSGELYRALALLVLRKGRLYAFSSDKVEHLVREEGLSLGEQGQILLKGVEIPSESLHNKDIDELVSTVAAFAQSRAWVDRTLQEWSRTRNIVVEGRDMATNVFPNAQLKVYLDAPLQERTRRRAKERKGMSTQSLSEAIKARDEQDLQNLHEAFSLSQDSLYIDTFGLTISQVGQVIKGTILEIDEKNGNVFVDINYKSEGIVSLKGNEALSQVSKTKADEIRFKKNLRESMEVGQIIEGTIKTPTKGGFIVSLSHGVEAFLPASKVDLHSNKDPKVYVGLKSPFFVSQFKIENNKNYNIVLDRRAYLKEQLVGKKEEFFKSHSVGDIVRGRIKEFVSFGAFVDLGGFDGLLHINDISWRHASKPKEFIDKDQILELKIVHLDAEKGRINLSLKEMRSNPWFSIRESFREGDVVKGKVTKLASFGAFVEISSDIEGLVHLSEFSWTKKVNDPKEVVSVGQELTVKILEINEEKKRVALGIKQLDSNPWEKLETEYPVGKELELKVLKLLNSAAILGLEDGIDAYLPISELSWTQHYEKMSDLLSLGQIVRVKVIQVSSGERSVRVSVRQLHDNPWVELKPGMEVKVSLKEKRENVWLGSFGELDVLIPRSQISLSSTGSFKEADEKLKAGDEILALVQKVEARKRELVVSMREYFKIKERGEISRYMANQSEEILVLVLAVALYTWQAYKSNFSKKGLYKIEEAELTLGKWRIANTSQRAVLEKALEEQMLALKGSASTARAAVMSKLGLVFDVLPTCLDESTVISTADISKRALCIAQAKMERLKVMVSAEVAYLVCADTCVLFKGNCLGKPKSLDEAKEWLMAYAGQSIEVITGTKKQAQLAIQKGAEACGMHYMTNRWLGGTLTNFATVKKSLQYLRKIEKMEVDGTFESLTKKEVAQLNKEKEKLQKNLEGIKEMKELPGVLFVIDPKKEQIAVAEARRLGIPVMMMLYALFLFLPMSLLMLF</sequence>
<feature type="domain" description="S1 motif" evidence="22">
    <location>
        <begin position="997"/>
        <end position="1067"/>
    </location>
</feature>
<gene>
    <name evidence="25" type="ORF">PYX00_011947</name>
</gene>
<dbReference type="CDD" id="cd04465">
    <property type="entry name" value="S1_RPS1_repeat_ec2_hs2"/>
    <property type="match status" value="1"/>
</dbReference>
<comment type="similarity">
    <text evidence="4">Belongs to the cytidylate kinase family. Type 1 subfamily.</text>
</comment>
<dbReference type="Pfam" id="PF00154">
    <property type="entry name" value="RecA_N"/>
    <property type="match status" value="1"/>
</dbReference>